<dbReference type="RefSeq" id="WP_104059037.1">
    <property type="nucleotide sequence ID" value="NZ_PREZ01000006.1"/>
</dbReference>
<reference evidence="2 3" key="1">
    <citation type="submission" date="2018-02" db="EMBL/GenBank/DDBJ databases">
        <title>Jeotgalibacillus proteolyticum sp. nov. a protease producing bacterium isolated from ocean sediments of Laizhou Bay.</title>
        <authorList>
            <person name="Li Y."/>
        </authorList>
    </citation>
    <scope>NUCLEOTIDE SEQUENCE [LARGE SCALE GENOMIC DNA]</scope>
    <source>
        <strain evidence="2 3">22-7</strain>
    </source>
</reference>
<keyword evidence="1" id="KW-0472">Membrane</keyword>
<dbReference type="AlphaFoldDB" id="A0A2S5G8J7"/>
<evidence type="ECO:0008006" key="4">
    <source>
        <dbReference type="Google" id="ProtNLM"/>
    </source>
</evidence>
<accession>A0A2S5G8J7</accession>
<sequence length="347" mass="40539">MVGTVLWVAAALFSIQLMLLVYLLITKKRQLNFEGRTNKAYHSIIADYLAFLTGEAEKEPELPKSQRVKQEVLERLLSRFSENTITVLEKNRIQLVAETHLANIYRMRLEKGAWSERVNALYFIEDFRMLSLKETVWSHLSKQEAADEEYRQTLRVLASFHDERLMEYLVKQEALSIGVFKELFRLLPFEAFNDLVVELEKENTIPIALQEAFIAYCGESGNYGYLPFIERKLKDSNKEFRLKALRSLCLFQYCSDQEYIKILFTSEHWEERMYAARLAGIMRLSEYRDDLLKLASDTVWWVRFAACEAIKKLPDGEIFLEFAAATHEDPYARDMAKQMKTMKAGVS</sequence>
<proteinExistence type="predicted"/>
<keyword evidence="3" id="KW-1185">Reference proteome</keyword>
<keyword evidence="1" id="KW-0812">Transmembrane</keyword>
<dbReference type="InterPro" id="IPR016024">
    <property type="entry name" value="ARM-type_fold"/>
</dbReference>
<dbReference type="OrthoDB" id="2112914at2"/>
<dbReference type="InterPro" id="IPR011989">
    <property type="entry name" value="ARM-like"/>
</dbReference>
<evidence type="ECO:0000313" key="3">
    <source>
        <dbReference type="Proteomes" id="UP000239047"/>
    </source>
</evidence>
<organism evidence="2 3">
    <name type="scientific">Jeotgalibacillus proteolyticus</name>
    <dbReference type="NCBI Taxonomy" id="2082395"/>
    <lineage>
        <taxon>Bacteria</taxon>
        <taxon>Bacillati</taxon>
        <taxon>Bacillota</taxon>
        <taxon>Bacilli</taxon>
        <taxon>Bacillales</taxon>
        <taxon>Caryophanaceae</taxon>
        <taxon>Jeotgalibacillus</taxon>
    </lineage>
</organism>
<protein>
    <recommendedName>
        <fullName evidence="4">HEAT repeat domain-containing protein</fullName>
    </recommendedName>
</protein>
<evidence type="ECO:0000313" key="2">
    <source>
        <dbReference type="EMBL" id="PPA69299.1"/>
    </source>
</evidence>
<name>A0A2S5G8J7_9BACL</name>
<dbReference type="Gene3D" id="1.25.10.10">
    <property type="entry name" value="Leucine-rich Repeat Variant"/>
    <property type="match status" value="1"/>
</dbReference>
<dbReference type="Pfam" id="PF13646">
    <property type="entry name" value="HEAT_2"/>
    <property type="match status" value="1"/>
</dbReference>
<dbReference type="SUPFAM" id="SSF48371">
    <property type="entry name" value="ARM repeat"/>
    <property type="match status" value="1"/>
</dbReference>
<keyword evidence="1" id="KW-1133">Transmembrane helix</keyword>
<evidence type="ECO:0000256" key="1">
    <source>
        <dbReference type="SAM" id="Phobius"/>
    </source>
</evidence>
<feature type="transmembrane region" description="Helical" evidence="1">
    <location>
        <begin position="6"/>
        <end position="25"/>
    </location>
</feature>
<dbReference type="EMBL" id="PREZ01000006">
    <property type="protein sequence ID" value="PPA69299.1"/>
    <property type="molecule type" value="Genomic_DNA"/>
</dbReference>
<gene>
    <name evidence="2" type="ORF">C4B60_15985</name>
</gene>
<dbReference type="Proteomes" id="UP000239047">
    <property type="component" value="Unassembled WGS sequence"/>
</dbReference>
<comment type="caution">
    <text evidence="2">The sequence shown here is derived from an EMBL/GenBank/DDBJ whole genome shotgun (WGS) entry which is preliminary data.</text>
</comment>